<protein>
    <recommendedName>
        <fullName evidence="1">Mutator-like transposase domain-containing protein</fullName>
    </recommendedName>
</protein>
<feature type="domain" description="Mutator-like transposase" evidence="1">
    <location>
        <begin position="20"/>
        <end position="182"/>
    </location>
</feature>
<dbReference type="EMBL" id="VSRR010008068">
    <property type="protein sequence ID" value="MPC48037.1"/>
    <property type="molecule type" value="Genomic_DNA"/>
</dbReference>
<sequence length="218" mass="24801">MKAAHKSSDDCYGHYIIVKATNSAQLDKVGLSRLTAAMGAQEMTSRAFTRHSQYLYKEMENCYKEHESVTKACVVKSYENEGKDRDDEILNIHCSFDATWLTRGHKSKIGAAFVMDMYSGMIIDFEVLSNFCRACAIMRKKKNPATFDDWYRSAHSGKCQANFHGLSGAMEPEGALRMWQRTGALSVQRMDKRKLMPRMIEKKKAKTKPDPQYQPGGF</sequence>
<accession>A0A5B7FRN3</accession>
<keyword evidence="3" id="KW-1185">Reference proteome</keyword>
<comment type="caution">
    <text evidence="2">The sequence shown here is derived from an EMBL/GenBank/DDBJ whole genome shotgun (WGS) entry which is preliminary data.</text>
</comment>
<evidence type="ECO:0000259" key="1">
    <source>
        <dbReference type="Pfam" id="PF20700"/>
    </source>
</evidence>
<dbReference type="Pfam" id="PF20700">
    <property type="entry name" value="Mutator"/>
    <property type="match status" value="1"/>
</dbReference>
<gene>
    <name evidence="2" type="ORF">E2C01_041802</name>
</gene>
<dbReference type="AlphaFoldDB" id="A0A5B7FRN3"/>
<evidence type="ECO:0000313" key="2">
    <source>
        <dbReference type="EMBL" id="MPC48037.1"/>
    </source>
</evidence>
<reference evidence="2 3" key="1">
    <citation type="submission" date="2019-05" db="EMBL/GenBank/DDBJ databases">
        <title>Another draft genome of Portunus trituberculatus and its Hox gene families provides insights of decapod evolution.</title>
        <authorList>
            <person name="Jeong J.-H."/>
            <person name="Song I."/>
            <person name="Kim S."/>
            <person name="Choi T."/>
            <person name="Kim D."/>
            <person name="Ryu S."/>
            <person name="Kim W."/>
        </authorList>
    </citation>
    <scope>NUCLEOTIDE SEQUENCE [LARGE SCALE GENOMIC DNA]</scope>
    <source>
        <tissue evidence="2">Muscle</tissue>
    </source>
</reference>
<evidence type="ECO:0000313" key="3">
    <source>
        <dbReference type="Proteomes" id="UP000324222"/>
    </source>
</evidence>
<dbReference type="Proteomes" id="UP000324222">
    <property type="component" value="Unassembled WGS sequence"/>
</dbReference>
<dbReference type="InterPro" id="IPR049012">
    <property type="entry name" value="Mutator_transp_dom"/>
</dbReference>
<name>A0A5B7FRN3_PORTR</name>
<proteinExistence type="predicted"/>
<organism evidence="2 3">
    <name type="scientific">Portunus trituberculatus</name>
    <name type="common">Swimming crab</name>
    <name type="synonym">Neptunus trituberculatus</name>
    <dbReference type="NCBI Taxonomy" id="210409"/>
    <lineage>
        <taxon>Eukaryota</taxon>
        <taxon>Metazoa</taxon>
        <taxon>Ecdysozoa</taxon>
        <taxon>Arthropoda</taxon>
        <taxon>Crustacea</taxon>
        <taxon>Multicrustacea</taxon>
        <taxon>Malacostraca</taxon>
        <taxon>Eumalacostraca</taxon>
        <taxon>Eucarida</taxon>
        <taxon>Decapoda</taxon>
        <taxon>Pleocyemata</taxon>
        <taxon>Brachyura</taxon>
        <taxon>Eubrachyura</taxon>
        <taxon>Portunoidea</taxon>
        <taxon>Portunidae</taxon>
        <taxon>Portuninae</taxon>
        <taxon>Portunus</taxon>
    </lineage>
</organism>